<evidence type="ECO:0000313" key="2">
    <source>
        <dbReference type="EMBL" id="KAK7197438.1"/>
    </source>
</evidence>
<proteinExistence type="predicted"/>
<dbReference type="AlphaFoldDB" id="A0AAW0ETT0"/>
<keyword evidence="3" id="KW-1185">Reference proteome</keyword>
<evidence type="ECO:0000313" key="3">
    <source>
        <dbReference type="Proteomes" id="UP001430356"/>
    </source>
</evidence>
<dbReference type="Proteomes" id="UP001430356">
    <property type="component" value="Unassembled WGS sequence"/>
</dbReference>
<comment type="caution">
    <text evidence="2">The sequence shown here is derived from an EMBL/GenBank/DDBJ whole genome shotgun (WGS) entry which is preliminary data.</text>
</comment>
<sequence length="331" mass="34760">MSSARYCRSDSSSWSAMARGAVDAATDTAALTDTHVEAAGVSADAMATEDRCHAEASALLSAAGTSEFLVRGGDDDLQSNSSADSWVEVLLESPRASSPTQHEPTVDEAAGAQTSALLATAPAEAEEEAPSVTDDDAAVPHSATRDASSATPAAAEEVDVSQLIHFLMGTSPAAVAQDPADAAAVEVPATPRPTDFTVAETSSDGDDLISVADDPMERRETVNVDPESDTSASARWCATHAAPPVGVTAVLRRRVVEEDLMRTERGQSDLTADERLAVLRALFGDVGNAPISAERFREVMVPYQRHCDCLGASYGFHNRSCRFYAEFPVSL</sequence>
<name>A0AAW0ETT0_9TRYP</name>
<evidence type="ECO:0000256" key="1">
    <source>
        <dbReference type="SAM" id="MobiDB-lite"/>
    </source>
</evidence>
<protein>
    <submittedName>
        <fullName evidence="2">Uncharacterized protein</fullName>
    </submittedName>
</protein>
<dbReference type="EMBL" id="JAECZO010000106">
    <property type="protein sequence ID" value="KAK7197438.1"/>
    <property type="molecule type" value="Genomic_DNA"/>
</dbReference>
<reference evidence="2 3" key="1">
    <citation type="journal article" date="2021" name="MBio">
        <title>A New Model Trypanosomatid, Novymonas esmeraldas: Genomic Perception of Its 'Candidatus Pandoraea novymonadis' Endosymbiont.</title>
        <authorList>
            <person name="Zakharova A."/>
            <person name="Saura A."/>
            <person name="Butenko A."/>
            <person name="Podesvova L."/>
            <person name="Warmusova S."/>
            <person name="Kostygov A.Y."/>
            <person name="Nenarokova A."/>
            <person name="Lukes J."/>
            <person name="Opperdoes F.R."/>
            <person name="Yurchenko V."/>
        </authorList>
    </citation>
    <scope>NUCLEOTIDE SEQUENCE [LARGE SCALE GENOMIC DNA]</scope>
    <source>
        <strain evidence="2 3">E262AT.01</strain>
    </source>
</reference>
<gene>
    <name evidence="2" type="ORF">NESM_000692400</name>
</gene>
<organism evidence="2 3">
    <name type="scientific">Novymonas esmeraldas</name>
    <dbReference type="NCBI Taxonomy" id="1808958"/>
    <lineage>
        <taxon>Eukaryota</taxon>
        <taxon>Discoba</taxon>
        <taxon>Euglenozoa</taxon>
        <taxon>Kinetoplastea</taxon>
        <taxon>Metakinetoplastina</taxon>
        <taxon>Trypanosomatida</taxon>
        <taxon>Trypanosomatidae</taxon>
        <taxon>Novymonas</taxon>
    </lineage>
</organism>
<accession>A0AAW0ETT0</accession>
<feature type="region of interest" description="Disordered" evidence="1">
    <location>
        <begin position="119"/>
        <end position="154"/>
    </location>
</feature>
<feature type="compositionally biased region" description="Acidic residues" evidence="1">
    <location>
        <begin position="124"/>
        <end position="137"/>
    </location>
</feature>